<feature type="compositionally biased region" description="Gly residues" evidence="1">
    <location>
        <begin position="58"/>
        <end position="69"/>
    </location>
</feature>
<keyword evidence="3" id="KW-1185">Reference proteome</keyword>
<organism evidence="2 3">
    <name type="scientific">Lojkania enalia</name>
    <dbReference type="NCBI Taxonomy" id="147567"/>
    <lineage>
        <taxon>Eukaryota</taxon>
        <taxon>Fungi</taxon>
        <taxon>Dikarya</taxon>
        <taxon>Ascomycota</taxon>
        <taxon>Pezizomycotina</taxon>
        <taxon>Dothideomycetes</taxon>
        <taxon>Pleosporomycetidae</taxon>
        <taxon>Pleosporales</taxon>
        <taxon>Pleosporales incertae sedis</taxon>
        <taxon>Lojkania</taxon>
    </lineage>
</organism>
<dbReference type="AlphaFoldDB" id="A0A9P4K5H7"/>
<gene>
    <name evidence="2" type="ORF">CC78DRAFT_618421</name>
</gene>
<protein>
    <submittedName>
        <fullName evidence="2">Uncharacterized protein</fullName>
    </submittedName>
</protein>
<comment type="caution">
    <text evidence="2">The sequence shown here is derived from an EMBL/GenBank/DDBJ whole genome shotgun (WGS) entry which is preliminary data.</text>
</comment>
<reference evidence="3" key="1">
    <citation type="journal article" date="2020" name="Stud. Mycol.">
        <title>101 Dothideomycetes genomes: A test case for predicting lifestyles and emergence of pathogens.</title>
        <authorList>
            <person name="Haridas S."/>
            <person name="Albert R."/>
            <person name="Binder M."/>
            <person name="Bloem J."/>
            <person name="LaButti K."/>
            <person name="Salamov A."/>
            <person name="Andreopoulos B."/>
            <person name="Baker S."/>
            <person name="Barry K."/>
            <person name="Bills G."/>
            <person name="Bluhm B."/>
            <person name="Cannon C."/>
            <person name="Castanera R."/>
            <person name="Culley D."/>
            <person name="Daum C."/>
            <person name="Ezra D."/>
            <person name="Gonzalez J."/>
            <person name="Henrissat B."/>
            <person name="Kuo A."/>
            <person name="Liang C."/>
            <person name="Lipzen A."/>
            <person name="Lutzoni F."/>
            <person name="Magnuson J."/>
            <person name="Mondo S."/>
            <person name="Nolan M."/>
            <person name="Ohm R."/>
            <person name="Pangilinan J."/>
            <person name="Park H.-J."/>
            <person name="Ramirez L."/>
            <person name="Alfaro M."/>
            <person name="Sun H."/>
            <person name="Tritt A."/>
            <person name="Yoshinaga Y."/>
            <person name="Zwiers L.-H."/>
            <person name="Turgeon B."/>
            <person name="Goodwin S."/>
            <person name="Spatafora J."/>
            <person name="Crous P."/>
            <person name="Grigoriev I."/>
        </authorList>
    </citation>
    <scope>NUCLEOTIDE SEQUENCE [LARGE SCALE GENOMIC DNA]</scope>
    <source>
        <strain evidence="3">CBS 304.66</strain>
    </source>
</reference>
<dbReference type="Proteomes" id="UP000800093">
    <property type="component" value="Unassembled WGS sequence"/>
</dbReference>
<accession>A0A9P4K5H7</accession>
<evidence type="ECO:0000313" key="3">
    <source>
        <dbReference type="Proteomes" id="UP000800093"/>
    </source>
</evidence>
<dbReference type="EMBL" id="ML986639">
    <property type="protein sequence ID" value="KAF2262508.1"/>
    <property type="molecule type" value="Genomic_DNA"/>
</dbReference>
<evidence type="ECO:0000256" key="1">
    <source>
        <dbReference type="SAM" id="MobiDB-lite"/>
    </source>
</evidence>
<feature type="region of interest" description="Disordered" evidence="1">
    <location>
        <begin position="1"/>
        <end position="69"/>
    </location>
</feature>
<proteinExistence type="predicted"/>
<sequence length="101" mass="10865">MRPGAHLSVKGGWRLDQSTDRKQYGRLGGRPGWAQEAGREGCQGNAGPPVGPWDESRTGGGQRRTGGGQEVEVWRSGWGGWDPHGPVPEGKLRTLARLPIV</sequence>
<name>A0A9P4K5H7_9PLEO</name>
<evidence type="ECO:0000313" key="2">
    <source>
        <dbReference type="EMBL" id="KAF2262508.1"/>
    </source>
</evidence>